<feature type="region of interest" description="Disordered" evidence="2">
    <location>
        <begin position="1"/>
        <end position="29"/>
    </location>
</feature>
<proteinExistence type="predicted"/>
<dbReference type="EMBL" id="WHWC01000005">
    <property type="protein sequence ID" value="KAG8383021.1"/>
    <property type="molecule type" value="Genomic_DNA"/>
</dbReference>
<feature type="compositionally biased region" description="Polar residues" evidence="2">
    <location>
        <begin position="12"/>
        <end position="29"/>
    </location>
</feature>
<dbReference type="GO" id="GO:0005634">
    <property type="term" value="C:nucleus"/>
    <property type="evidence" value="ECO:0007669"/>
    <property type="project" value="InterPro"/>
</dbReference>
<evidence type="ECO:0000259" key="3">
    <source>
        <dbReference type="PROSITE" id="PS51297"/>
    </source>
</evidence>
<dbReference type="Proteomes" id="UP000826271">
    <property type="component" value="Unassembled WGS sequence"/>
</dbReference>
<protein>
    <recommendedName>
        <fullName evidence="3">K-box domain-containing protein</fullName>
    </recommendedName>
</protein>
<keyword evidence="1" id="KW-0175">Coiled coil</keyword>
<keyword evidence="5" id="KW-1185">Reference proteome</keyword>
<sequence length="180" mass="20567">MAKTLERYHRSSFGQLESNQSPNDEQNNYQEYLQLKERVEVLQQSQRHLLGEDLGQLGTNELDQLERVLDTSMKQIRSKKTQGMYDQLSDLQQKERDLLELNRALRTKLEGGSSSQQSAWQQGELSLHYGQPPAQADVFFEPLQPNNTAQTRYNSLGSNNNVAASTQNANGILPGWMHKF</sequence>
<dbReference type="AlphaFoldDB" id="A0AAV6XJ17"/>
<reference evidence="4" key="1">
    <citation type="submission" date="2019-10" db="EMBL/GenBank/DDBJ databases">
        <authorList>
            <person name="Zhang R."/>
            <person name="Pan Y."/>
            <person name="Wang J."/>
            <person name="Ma R."/>
            <person name="Yu S."/>
        </authorList>
    </citation>
    <scope>NUCLEOTIDE SEQUENCE</scope>
    <source>
        <strain evidence="4">LA-IB0</strain>
        <tissue evidence="4">Leaf</tissue>
    </source>
</reference>
<dbReference type="GO" id="GO:0003700">
    <property type="term" value="F:DNA-binding transcription factor activity"/>
    <property type="evidence" value="ECO:0007669"/>
    <property type="project" value="InterPro"/>
</dbReference>
<name>A0AAV6XJ17_9LAMI</name>
<evidence type="ECO:0000256" key="1">
    <source>
        <dbReference type="SAM" id="Coils"/>
    </source>
</evidence>
<gene>
    <name evidence="4" type="ORF">BUALT_Bualt05G0140600</name>
</gene>
<organism evidence="4 5">
    <name type="scientific">Buddleja alternifolia</name>
    <dbReference type="NCBI Taxonomy" id="168488"/>
    <lineage>
        <taxon>Eukaryota</taxon>
        <taxon>Viridiplantae</taxon>
        <taxon>Streptophyta</taxon>
        <taxon>Embryophyta</taxon>
        <taxon>Tracheophyta</taxon>
        <taxon>Spermatophyta</taxon>
        <taxon>Magnoliopsida</taxon>
        <taxon>eudicotyledons</taxon>
        <taxon>Gunneridae</taxon>
        <taxon>Pentapetalae</taxon>
        <taxon>asterids</taxon>
        <taxon>lamiids</taxon>
        <taxon>Lamiales</taxon>
        <taxon>Scrophulariaceae</taxon>
        <taxon>Buddlejeae</taxon>
        <taxon>Buddleja</taxon>
    </lineage>
</organism>
<evidence type="ECO:0000313" key="5">
    <source>
        <dbReference type="Proteomes" id="UP000826271"/>
    </source>
</evidence>
<comment type="caution">
    <text evidence="4">The sequence shown here is derived from an EMBL/GenBank/DDBJ whole genome shotgun (WGS) entry which is preliminary data.</text>
</comment>
<dbReference type="Pfam" id="PF01486">
    <property type="entry name" value="K-box"/>
    <property type="match status" value="1"/>
</dbReference>
<feature type="coiled-coil region" evidence="1">
    <location>
        <begin position="62"/>
        <end position="108"/>
    </location>
</feature>
<dbReference type="InterPro" id="IPR002487">
    <property type="entry name" value="TF_Kbox"/>
</dbReference>
<evidence type="ECO:0000313" key="4">
    <source>
        <dbReference type="EMBL" id="KAG8383021.1"/>
    </source>
</evidence>
<feature type="domain" description="K-box" evidence="3">
    <location>
        <begin position="25"/>
        <end position="115"/>
    </location>
</feature>
<accession>A0AAV6XJ17</accession>
<dbReference type="PROSITE" id="PS51297">
    <property type="entry name" value="K_BOX"/>
    <property type="match status" value="1"/>
</dbReference>
<evidence type="ECO:0000256" key="2">
    <source>
        <dbReference type="SAM" id="MobiDB-lite"/>
    </source>
</evidence>